<dbReference type="GO" id="GO:0005886">
    <property type="term" value="C:plasma membrane"/>
    <property type="evidence" value="ECO:0007669"/>
    <property type="project" value="UniProtKB-SubCell"/>
</dbReference>
<dbReference type="PANTHER" id="PTHR43478">
    <property type="entry name" value="NA+/H+ ANTIPORTER-RELATED"/>
    <property type="match status" value="1"/>
</dbReference>
<evidence type="ECO:0000313" key="9">
    <source>
        <dbReference type="EMBL" id="ODM10741.1"/>
    </source>
</evidence>
<dbReference type="Proteomes" id="UP000095003">
    <property type="component" value="Unassembled WGS sequence"/>
</dbReference>
<dbReference type="RefSeq" id="WP_069157552.1">
    <property type="nucleotide sequence ID" value="NZ_DAWDRA010000331.1"/>
</dbReference>
<feature type="transmembrane region" description="Helical" evidence="6">
    <location>
        <begin position="225"/>
        <end position="244"/>
    </location>
</feature>
<feature type="transmembrane region" description="Helical" evidence="6">
    <location>
        <begin position="488"/>
        <end position="505"/>
    </location>
</feature>
<feature type="transmembrane region" description="Helical" evidence="6">
    <location>
        <begin position="38"/>
        <end position="57"/>
    </location>
</feature>
<evidence type="ECO:0000313" key="10">
    <source>
        <dbReference type="Proteomes" id="UP000095003"/>
    </source>
</evidence>
<dbReference type="Pfam" id="PF03553">
    <property type="entry name" value="Na_H_antiporter"/>
    <property type="match status" value="1"/>
</dbReference>
<feature type="domain" description="Na+/H+ antiporter NhaC-like C-terminal" evidence="8">
    <location>
        <begin position="216"/>
        <end position="507"/>
    </location>
</feature>
<evidence type="ECO:0000256" key="1">
    <source>
        <dbReference type="ARBA" id="ARBA00004651"/>
    </source>
</evidence>
<feature type="transmembrane region" description="Helical" evidence="6">
    <location>
        <begin position="286"/>
        <end position="304"/>
    </location>
</feature>
<proteinExistence type="predicted"/>
<feature type="signal peptide" evidence="7">
    <location>
        <begin position="1"/>
        <end position="28"/>
    </location>
</feature>
<keyword evidence="3 6" id="KW-0812">Transmembrane</keyword>
<comment type="caution">
    <text evidence="9">The sequence shown here is derived from an EMBL/GenBank/DDBJ whole genome shotgun (WGS) entry which is preliminary data.</text>
</comment>
<comment type="subcellular location">
    <subcellularLocation>
        <location evidence="1">Cell membrane</location>
        <topology evidence="1">Multi-pass membrane protein</topology>
    </subcellularLocation>
</comment>
<protein>
    <submittedName>
        <fullName evidence="9">Malate-2H(+)/Na(+)-lactate antiporter</fullName>
    </submittedName>
</protein>
<reference evidence="9 10" key="1">
    <citation type="submission" date="2016-07" db="EMBL/GenBank/DDBJ databases">
        <title>Characterization of isolates of Eisenbergiella tayi derived from blood cultures, using whole genome sequencing.</title>
        <authorList>
            <person name="Burdz T."/>
            <person name="Wiebe D."/>
            <person name="Huynh C."/>
            <person name="Bernard K."/>
        </authorList>
    </citation>
    <scope>NUCLEOTIDE SEQUENCE [LARGE SCALE GENOMIC DNA]</scope>
    <source>
        <strain evidence="9 10">NML 120489</strain>
    </source>
</reference>
<dbReference type="PATRIC" id="fig|1432052.3.peg.3503"/>
<feature type="transmembrane region" description="Helical" evidence="6">
    <location>
        <begin position="64"/>
        <end position="81"/>
    </location>
</feature>
<gene>
    <name evidence="9" type="primary">mleN_1</name>
    <name evidence="9" type="ORF">BEH84_03170</name>
</gene>
<feature type="transmembrane region" description="Helical" evidence="6">
    <location>
        <begin position="355"/>
        <end position="374"/>
    </location>
</feature>
<keyword evidence="4 6" id="KW-1133">Transmembrane helix</keyword>
<name>A0A1E3AQH6_9FIRM</name>
<evidence type="ECO:0000256" key="2">
    <source>
        <dbReference type="ARBA" id="ARBA00022475"/>
    </source>
</evidence>
<feature type="chain" id="PRO_5009123092" evidence="7">
    <location>
        <begin position="29"/>
        <end position="538"/>
    </location>
</feature>
<keyword evidence="5 6" id="KW-0472">Membrane</keyword>
<dbReference type="GeneID" id="93302452"/>
<keyword evidence="7" id="KW-0732">Signal</keyword>
<dbReference type="AlphaFoldDB" id="A0A1E3AQH6"/>
<dbReference type="EMBL" id="MCGI01000003">
    <property type="protein sequence ID" value="ODM10741.1"/>
    <property type="molecule type" value="Genomic_DNA"/>
</dbReference>
<feature type="transmembrane region" description="Helical" evidence="6">
    <location>
        <begin position="511"/>
        <end position="529"/>
    </location>
</feature>
<evidence type="ECO:0000256" key="3">
    <source>
        <dbReference type="ARBA" id="ARBA00022692"/>
    </source>
</evidence>
<evidence type="ECO:0000259" key="8">
    <source>
        <dbReference type="Pfam" id="PF03553"/>
    </source>
</evidence>
<sequence length="538" mass="57012">MKETGKKAGRGLVLMLMLAAMASMTVLAADGDAPAPAMYATFASLVPPVVAIVLALITKEVYSSLFVGILVGGLFYSGFQFEGTVTHIFENGFIAVLSDGYNVGILIFLVILGAMVSLMNRAGGSAAFGRWAKEKIKSRAGAQLSTIVLGVLIFIDDYFNCLTVGSVMRPVTDRHNVSRAKLAYLIDATAAPVCIIAPISSWAAAVTGFVEGEDGFSIFIRAIPYNFYALFTIAMMIILVVMKFDYGPMAAHEKNAMKGDLFSTGKKEEKEVEVETANPNGKVMDLVVPILVLIICCIVGMIYTGGFFSGADFVTAFSNSDASVGLALGSFFAMVITIIFYSVRRVLGFTDCMACLPNGFKAMVPAILILTFAWTLKAMTDSLGAAEFVAGAVEQAAGGLMNLLPAIIFLVGCFLAFATGTSWGTFGILIPIVVAVFEKSDPQLMIISIAACMAGAVCGDHCSPISDTTIMASAGAQCDHVNHVTTQLPYVITVAAVSFVTYLLAGFVKSVWITLPVGLALLVGVLLIIKNNQREKNM</sequence>
<organism evidence="9 10">
    <name type="scientific">Eisenbergiella tayi</name>
    <dbReference type="NCBI Taxonomy" id="1432052"/>
    <lineage>
        <taxon>Bacteria</taxon>
        <taxon>Bacillati</taxon>
        <taxon>Bacillota</taxon>
        <taxon>Clostridia</taxon>
        <taxon>Lachnospirales</taxon>
        <taxon>Lachnospiraceae</taxon>
        <taxon>Eisenbergiella</taxon>
    </lineage>
</organism>
<evidence type="ECO:0000256" key="7">
    <source>
        <dbReference type="SAM" id="SignalP"/>
    </source>
</evidence>
<accession>A0A1E3AQH6</accession>
<dbReference type="InterPro" id="IPR018461">
    <property type="entry name" value="Na/H_Antiport_NhaC-like_C"/>
</dbReference>
<feature type="transmembrane region" description="Helical" evidence="6">
    <location>
        <begin position="101"/>
        <end position="120"/>
    </location>
</feature>
<dbReference type="PANTHER" id="PTHR43478:SF1">
    <property type="entry name" value="NA+_H+ ANTIPORTER NHAC-LIKE C-TERMINAL DOMAIN-CONTAINING PROTEIN"/>
    <property type="match status" value="1"/>
</dbReference>
<evidence type="ECO:0000256" key="6">
    <source>
        <dbReference type="SAM" id="Phobius"/>
    </source>
</evidence>
<evidence type="ECO:0000256" key="4">
    <source>
        <dbReference type="ARBA" id="ARBA00022989"/>
    </source>
</evidence>
<feature type="transmembrane region" description="Helical" evidence="6">
    <location>
        <begin position="182"/>
        <end position="205"/>
    </location>
</feature>
<feature type="transmembrane region" description="Helical" evidence="6">
    <location>
        <begin position="324"/>
        <end position="343"/>
    </location>
</feature>
<feature type="transmembrane region" description="Helical" evidence="6">
    <location>
        <begin position="407"/>
        <end position="437"/>
    </location>
</feature>
<evidence type="ECO:0000256" key="5">
    <source>
        <dbReference type="ARBA" id="ARBA00023136"/>
    </source>
</evidence>
<keyword evidence="2" id="KW-1003">Cell membrane</keyword>